<evidence type="ECO:0000313" key="2">
    <source>
        <dbReference type="Proteomes" id="UP000542674"/>
    </source>
</evidence>
<accession>A0A7W7WU12</accession>
<dbReference type="AlphaFoldDB" id="A0A7W7WU12"/>
<dbReference type="Proteomes" id="UP000542674">
    <property type="component" value="Unassembled WGS sequence"/>
</dbReference>
<name>A0A7W7WU12_9PSEU</name>
<gene>
    <name evidence="1" type="ORF">F4559_001083</name>
</gene>
<evidence type="ECO:0000313" key="1">
    <source>
        <dbReference type="EMBL" id="MBB4963724.1"/>
    </source>
</evidence>
<proteinExistence type="predicted"/>
<protein>
    <submittedName>
        <fullName evidence="1">Uncharacterized protein</fullName>
    </submittedName>
</protein>
<comment type="caution">
    <text evidence="1">The sequence shown here is derived from an EMBL/GenBank/DDBJ whole genome shotgun (WGS) entry which is preliminary data.</text>
</comment>
<sequence>MTTDRDSGGVQLWNILANMLHRRANLPADTLITDTIVISRTVRYDADGHPRYRVHLTHPHGPMDPHLEQGILEAALRQSHERTS</sequence>
<dbReference type="EMBL" id="JACHJS010000001">
    <property type="protein sequence ID" value="MBB4963724.1"/>
    <property type="molecule type" value="Genomic_DNA"/>
</dbReference>
<organism evidence="1 2">
    <name type="scientific">Saccharothrix violaceirubra</name>
    <dbReference type="NCBI Taxonomy" id="413306"/>
    <lineage>
        <taxon>Bacteria</taxon>
        <taxon>Bacillati</taxon>
        <taxon>Actinomycetota</taxon>
        <taxon>Actinomycetes</taxon>
        <taxon>Pseudonocardiales</taxon>
        <taxon>Pseudonocardiaceae</taxon>
        <taxon>Saccharothrix</taxon>
    </lineage>
</organism>
<keyword evidence="2" id="KW-1185">Reference proteome</keyword>
<dbReference type="RefSeq" id="WP_184666473.1">
    <property type="nucleotide sequence ID" value="NZ_JACHJS010000001.1"/>
</dbReference>
<reference evidence="1 2" key="1">
    <citation type="submission" date="2020-08" db="EMBL/GenBank/DDBJ databases">
        <title>Sequencing the genomes of 1000 actinobacteria strains.</title>
        <authorList>
            <person name="Klenk H.-P."/>
        </authorList>
    </citation>
    <scope>NUCLEOTIDE SEQUENCE [LARGE SCALE GENOMIC DNA]</scope>
    <source>
        <strain evidence="1 2">DSM 45084</strain>
    </source>
</reference>